<evidence type="ECO:0000259" key="7">
    <source>
        <dbReference type="Pfam" id="PF02911"/>
    </source>
</evidence>
<comment type="caution">
    <text evidence="8">The sequence shown here is derived from an EMBL/GenBank/DDBJ whole genome shotgun (WGS) entry which is preliminary data.</text>
</comment>
<evidence type="ECO:0000256" key="5">
    <source>
        <dbReference type="HAMAP-Rule" id="MF_00182"/>
    </source>
</evidence>
<evidence type="ECO:0000313" key="8">
    <source>
        <dbReference type="EMBL" id="MBC8579406.1"/>
    </source>
</evidence>
<dbReference type="Proteomes" id="UP000655830">
    <property type="component" value="Unassembled WGS sequence"/>
</dbReference>
<dbReference type="InterPro" id="IPR002376">
    <property type="entry name" value="Formyl_transf_N"/>
</dbReference>
<evidence type="ECO:0000256" key="3">
    <source>
        <dbReference type="ARBA" id="ARBA00022679"/>
    </source>
</evidence>
<dbReference type="Pfam" id="PF02911">
    <property type="entry name" value="Formyl_trans_C"/>
    <property type="match status" value="1"/>
</dbReference>
<reference evidence="8" key="1">
    <citation type="submission" date="2020-08" db="EMBL/GenBank/DDBJ databases">
        <title>Genome public.</title>
        <authorList>
            <person name="Liu C."/>
            <person name="Sun Q."/>
        </authorList>
    </citation>
    <scope>NUCLEOTIDE SEQUENCE</scope>
    <source>
        <strain evidence="8">NSJ-12</strain>
    </source>
</reference>
<dbReference type="PANTHER" id="PTHR11138:SF5">
    <property type="entry name" value="METHIONYL-TRNA FORMYLTRANSFERASE, MITOCHONDRIAL"/>
    <property type="match status" value="1"/>
</dbReference>
<keyword evidence="9" id="KW-1185">Reference proteome</keyword>
<proteinExistence type="inferred from homology"/>
<sequence>MNVIFMGTPDFAVPTLQMLIDEGHTISAVVTQPDRPKGRGNKVLMPPVKELALKHGIEVLQPERVKGNEEFLMHIKALNPDVMVVVAYGKILPESVLEVPKLGCINIHGSLLPKYRGAAPIQWSVLNGEAVTGVTIMYMDKGMDTGDMLYKKEMVLAEDETYASLHDKMKDVGAAALKEAWPLIVSGGKERIKQNEEEATYAPPIQKALGEIQWEKSNHEIDALVRGLNPWPAAYTYYDGQMMKVWNVSTGVGQTEYEPGTIIEVDKAGIHVQTGNGILIIKEIQAPNKKRMPVSEYIKGNTIEPGKLLGD</sequence>
<dbReference type="InterPro" id="IPR005794">
    <property type="entry name" value="Fmt"/>
</dbReference>
<evidence type="ECO:0000256" key="1">
    <source>
        <dbReference type="ARBA" id="ARBA00010699"/>
    </source>
</evidence>
<dbReference type="InterPro" id="IPR011034">
    <property type="entry name" value="Formyl_transferase-like_C_sf"/>
</dbReference>
<dbReference type="NCBIfam" id="TIGR00460">
    <property type="entry name" value="fmt"/>
    <property type="match status" value="1"/>
</dbReference>
<dbReference type="RefSeq" id="WP_177672215.1">
    <property type="nucleotide sequence ID" value="NZ_JACRSY010000010.1"/>
</dbReference>
<comment type="similarity">
    <text evidence="1 5">Belongs to the Fmt family.</text>
</comment>
<dbReference type="SUPFAM" id="SSF50486">
    <property type="entry name" value="FMT C-terminal domain-like"/>
    <property type="match status" value="1"/>
</dbReference>
<dbReference type="Pfam" id="PF00551">
    <property type="entry name" value="Formyl_trans_N"/>
    <property type="match status" value="1"/>
</dbReference>
<evidence type="ECO:0000259" key="6">
    <source>
        <dbReference type="Pfam" id="PF00551"/>
    </source>
</evidence>
<keyword evidence="4 5" id="KW-0648">Protein biosynthesis</keyword>
<feature type="domain" description="Formyl transferase C-terminal" evidence="7">
    <location>
        <begin position="205"/>
        <end position="301"/>
    </location>
</feature>
<dbReference type="InterPro" id="IPR005793">
    <property type="entry name" value="Formyl_trans_C"/>
</dbReference>
<protein>
    <recommendedName>
        <fullName evidence="2 5">Methionyl-tRNA formyltransferase</fullName>
        <ecNumber evidence="2 5">2.1.2.9</ecNumber>
    </recommendedName>
</protein>
<dbReference type="PANTHER" id="PTHR11138">
    <property type="entry name" value="METHIONYL-TRNA FORMYLTRANSFERASE"/>
    <property type="match status" value="1"/>
</dbReference>
<dbReference type="CDD" id="cd08704">
    <property type="entry name" value="Met_tRNA_FMT_C"/>
    <property type="match status" value="1"/>
</dbReference>
<dbReference type="PROSITE" id="PS00373">
    <property type="entry name" value="GART"/>
    <property type="match status" value="1"/>
</dbReference>
<dbReference type="InterPro" id="IPR041711">
    <property type="entry name" value="Met-tRNA-FMT_N"/>
</dbReference>
<dbReference type="GO" id="GO:0005829">
    <property type="term" value="C:cytosol"/>
    <property type="evidence" value="ECO:0007669"/>
    <property type="project" value="TreeGrafter"/>
</dbReference>
<name>A0A926EGX7_9FIRM</name>
<keyword evidence="3 5" id="KW-0808">Transferase</keyword>
<dbReference type="InterPro" id="IPR036477">
    <property type="entry name" value="Formyl_transf_N_sf"/>
</dbReference>
<dbReference type="AlphaFoldDB" id="A0A926EGX7"/>
<dbReference type="EMBL" id="JACRSY010000010">
    <property type="protein sequence ID" value="MBC8579406.1"/>
    <property type="molecule type" value="Genomic_DNA"/>
</dbReference>
<comment type="catalytic activity">
    <reaction evidence="5">
        <text>L-methionyl-tRNA(fMet) + (6R)-10-formyltetrahydrofolate = N-formyl-L-methionyl-tRNA(fMet) + (6S)-5,6,7,8-tetrahydrofolate + H(+)</text>
        <dbReference type="Rhea" id="RHEA:24380"/>
        <dbReference type="Rhea" id="RHEA-COMP:9952"/>
        <dbReference type="Rhea" id="RHEA-COMP:9953"/>
        <dbReference type="ChEBI" id="CHEBI:15378"/>
        <dbReference type="ChEBI" id="CHEBI:57453"/>
        <dbReference type="ChEBI" id="CHEBI:78530"/>
        <dbReference type="ChEBI" id="CHEBI:78844"/>
        <dbReference type="ChEBI" id="CHEBI:195366"/>
        <dbReference type="EC" id="2.1.2.9"/>
    </reaction>
</comment>
<evidence type="ECO:0000256" key="4">
    <source>
        <dbReference type="ARBA" id="ARBA00022917"/>
    </source>
</evidence>
<dbReference type="CDD" id="cd08646">
    <property type="entry name" value="FMT_core_Met-tRNA-FMT_N"/>
    <property type="match status" value="1"/>
</dbReference>
<organism evidence="8 9">
    <name type="scientific">Zhenhengia yiwuensis</name>
    <dbReference type="NCBI Taxonomy" id="2763666"/>
    <lineage>
        <taxon>Bacteria</taxon>
        <taxon>Bacillati</taxon>
        <taxon>Bacillota</taxon>
        <taxon>Clostridia</taxon>
        <taxon>Lachnospirales</taxon>
        <taxon>Lachnospiraceae</taxon>
        <taxon>Zhenhengia</taxon>
    </lineage>
</organism>
<dbReference type="SUPFAM" id="SSF53328">
    <property type="entry name" value="Formyltransferase"/>
    <property type="match status" value="1"/>
</dbReference>
<evidence type="ECO:0000313" key="9">
    <source>
        <dbReference type="Proteomes" id="UP000655830"/>
    </source>
</evidence>
<comment type="function">
    <text evidence="5">Attaches a formyl group to the free amino group of methionyl-tRNA(fMet). The formyl group appears to play a dual role in the initiator identity of N-formylmethionyl-tRNA by promoting its recognition by IF2 and preventing the misappropriation of this tRNA by the elongation apparatus.</text>
</comment>
<dbReference type="HAMAP" id="MF_00182">
    <property type="entry name" value="Formyl_trans"/>
    <property type="match status" value="1"/>
</dbReference>
<dbReference type="InterPro" id="IPR001555">
    <property type="entry name" value="GART_AS"/>
</dbReference>
<dbReference type="Gene3D" id="3.40.50.12230">
    <property type="match status" value="1"/>
</dbReference>
<dbReference type="InterPro" id="IPR044135">
    <property type="entry name" value="Met-tRNA-FMT_C"/>
</dbReference>
<dbReference type="FunFam" id="3.40.50.12230:FF:000001">
    <property type="entry name" value="Methionyl-tRNA formyltransferase"/>
    <property type="match status" value="1"/>
</dbReference>
<dbReference type="EC" id="2.1.2.9" evidence="2 5"/>
<gene>
    <name evidence="5" type="primary">fmt</name>
    <name evidence="8" type="ORF">H8718_07680</name>
</gene>
<feature type="binding site" evidence="5">
    <location>
        <begin position="110"/>
        <end position="113"/>
    </location>
    <ligand>
        <name>(6S)-5,6,7,8-tetrahydrofolate</name>
        <dbReference type="ChEBI" id="CHEBI:57453"/>
    </ligand>
</feature>
<dbReference type="GO" id="GO:0004479">
    <property type="term" value="F:methionyl-tRNA formyltransferase activity"/>
    <property type="evidence" value="ECO:0007669"/>
    <property type="project" value="UniProtKB-UniRule"/>
</dbReference>
<feature type="domain" description="Formyl transferase N-terminal" evidence="6">
    <location>
        <begin position="1"/>
        <end position="179"/>
    </location>
</feature>
<accession>A0A926EGX7</accession>
<evidence type="ECO:0000256" key="2">
    <source>
        <dbReference type="ARBA" id="ARBA00012261"/>
    </source>
</evidence>